<evidence type="ECO:0000256" key="4">
    <source>
        <dbReference type="ARBA" id="ARBA00023235"/>
    </source>
</evidence>
<protein>
    <recommendedName>
        <fullName evidence="5">tRNA pseudouridine synthase B</fullName>
        <ecNumber evidence="5">5.4.99.25</ecNumber>
    </recommendedName>
    <alternativeName>
        <fullName evidence="5">tRNA pseudouridine(55) synthase</fullName>
        <shortName evidence="5">Psi55 synthase</shortName>
    </alternativeName>
    <alternativeName>
        <fullName evidence="5">tRNA pseudouridylate synthase</fullName>
    </alternativeName>
    <alternativeName>
        <fullName evidence="5">tRNA-uridine isomerase</fullName>
    </alternativeName>
</protein>
<evidence type="ECO:0000313" key="8">
    <source>
        <dbReference type="EMBL" id="MFM9413180.1"/>
    </source>
</evidence>
<dbReference type="InterPro" id="IPR014780">
    <property type="entry name" value="tRNA_psdUridine_synth_TruB"/>
</dbReference>
<dbReference type="CDD" id="cd02573">
    <property type="entry name" value="PseudoU_synth_EcTruB"/>
    <property type="match status" value="1"/>
</dbReference>
<evidence type="ECO:0000259" key="6">
    <source>
        <dbReference type="Pfam" id="PF01509"/>
    </source>
</evidence>
<dbReference type="Proteomes" id="UP001631949">
    <property type="component" value="Unassembled WGS sequence"/>
</dbReference>
<dbReference type="InterPro" id="IPR002501">
    <property type="entry name" value="PsdUridine_synth_N"/>
</dbReference>
<evidence type="ECO:0000256" key="5">
    <source>
        <dbReference type="HAMAP-Rule" id="MF_01080"/>
    </source>
</evidence>
<feature type="active site" description="Nucleophile" evidence="5">
    <location>
        <position position="39"/>
    </location>
</feature>
<comment type="function">
    <text evidence="5">Responsible for synthesis of pseudouridine from uracil-55 in the psi GC loop of transfer RNAs.</text>
</comment>
<feature type="domain" description="Pseudouridine synthase II N-terminal" evidence="6">
    <location>
        <begin position="24"/>
        <end position="173"/>
    </location>
</feature>
<keyword evidence="9" id="KW-1185">Reference proteome</keyword>
<dbReference type="NCBIfam" id="TIGR00431">
    <property type="entry name" value="TruB"/>
    <property type="match status" value="1"/>
</dbReference>
<proteinExistence type="inferred from homology"/>
<gene>
    <name evidence="5 8" type="primary">truB</name>
    <name evidence="8" type="ORF">ACKQTC_02195</name>
</gene>
<sequence length="291" mass="31450">MINGILVIDKPAGLTSHDVVSRLRKVFKQRRIGHTGTLDPDATGVLPICLGQATRLAEYLTADDKSYQAQLVFGQATDSLDASGEVVEETDLPDLSTEAFAALLEGFLGEQMQIPPKYSAIKIDGVPLYKLARAGRPLPEVKARQITIKEIQLHTYDRHQACFSVTVSKGTYIRSLCADIGQAAGSSAHMASLRRLSSGQFDLSQAIPLAQLEEATDPAAYIIPMYEAMKGYPQLALTGDEQKRVQNGNAIPLQANAGIEGGPVVASHLDKMVAIGFIKDAEFQPKKVFND</sequence>
<dbReference type="Pfam" id="PF01509">
    <property type="entry name" value="TruB_N"/>
    <property type="match status" value="1"/>
</dbReference>
<comment type="similarity">
    <text evidence="2 5">Belongs to the pseudouridine synthase TruB family. Type 1 subfamily.</text>
</comment>
<accession>A0ABW9GXG0</accession>
<evidence type="ECO:0000256" key="3">
    <source>
        <dbReference type="ARBA" id="ARBA00022694"/>
    </source>
</evidence>
<dbReference type="GO" id="GO:0160148">
    <property type="term" value="F:tRNA pseudouridine(55) synthase activity"/>
    <property type="evidence" value="ECO:0007669"/>
    <property type="project" value="UniProtKB-EC"/>
</dbReference>
<feature type="domain" description="tRNA pseudouridylate synthase B C-terminal" evidence="7">
    <location>
        <begin position="174"/>
        <end position="216"/>
    </location>
</feature>
<keyword evidence="3 5" id="KW-0819">tRNA processing</keyword>
<dbReference type="EMBL" id="JBJUVG010000002">
    <property type="protein sequence ID" value="MFM9413180.1"/>
    <property type="molecule type" value="Genomic_DNA"/>
</dbReference>
<evidence type="ECO:0000313" key="9">
    <source>
        <dbReference type="Proteomes" id="UP001631949"/>
    </source>
</evidence>
<reference evidence="8 9" key="1">
    <citation type="journal article" date="2016" name="Int. J. Syst. Evol. Microbiol.">
        <title>Peptococcus simiae sp. nov., isolated from rhesus macaque faeces and emended description of the genus Peptococcus.</title>
        <authorList>
            <person name="Shkoporov A.N."/>
            <person name="Efimov B.A."/>
            <person name="Kondova I."/>
            <person name="Ouwerling B."/>
            <person name="Chaplin A.V."/>
            <person name="Shcherbakova V.A."/>
            <person name="Langermans J.A.M."/>
        </authorList>
    </citation>
    <scope>NUCLEOTIDE SEQUENCE [LARGE SCALE GENOMIC DNA]</scope>
    <source>
        <strain evidence="8 9">M108</strain>
    </source>
</reference>
<evidence type="ECO:0000256" key="2">
    <source>
        <dbReference type="ARBA" id="ARBA00005642"/>
    </source>
</evidence>
<dbReference type="Pfam" id="PF16198">
    <property type="entry name" value="TruB_C_2"/>
    <property type="match status" value="1"/>
</dbReference>
<comment type="catalytic activity">
    <reaction evidence="1 5">
        <text>uridine(55) in tRNA = pseudouridine(55) in tRNA</text>
        <dbReference type="Rhea" id="RHEA:42532"/>
        <dbReference type="Rhea" id="RHEA-COMP:10101"/>
        <dbReference type="Rhea" id="RHEA-COMP:10102"/>
        <dbReference type="ChEBI" id="CHEBI:65314"/>
        <dbReference type="ChEBI" id="CHEBI:65315"/>
        <dbReference type="EC" id="5.4.99.25"/>
    </reaction>
</comment>
<dbReference type="PANTHER" id="PTHR13767">
    <property type="entry name" value="TRNA-PSEUDOURIDINE SYNTHASE"/>
    <property type="match status" value="1"/>
</dbReference>
<dbReference type="HAMAP" id="MF_01080">
    <property type="entry name" value="TruB_bact"/>
    <property type="match status" value="1"/>
</dbReference>
<dbReference type="SUPFAM" id="SSF55120">
    <property type="entry name" value="Pseudouridine synthase"/>
    <property type="match status" value="1"/>
</dbReference>
<dbReference type="EC" id="5.4.99.25" evidence="5"/>
<dbReference type="RefSeq" id="WP_408976796.1">
    <property type="nucleotide sequence ID" value="NZ_JBJUVG010000002.1"/>
</dbReference>
<dbReference type="PANTHER" id="PTHR13767:SF2">
    <property type="entry name" value="PSEUDOURIDYLATE SYNTHASE TRUB1"/>
    <property type="match status" value="1"/>
</dbReference>
<name>A0ABW9GXG0_9FIRM</name>
<keyword evidence="4 5" id="KW-0413">Isomerase</keyword>
<organism evidence="8 9">
    <name type="scientific">Peptococcus simiae</name>
    <dbReference type="NCBI Taxonomy" id="1643805"/>
    <lineage>
        <taxon>Bacteria</taxon>
        <taxon>Bacillati</taxon>
        <taxon>Bacillota</taxon>
        <taxon>Clostridia</taxon>
        <taxon>Eubacteriales</taxon>
        <taxon>Peptococcaceae</taxon>
        <taxon>Peptococcus</taxon>
    </lineage>
</organism>
<dbReference type="InterPro" id="IPR032819">
    <property type="entry name" value="TruB_C"/>
</dbReference>
<comment type="caution">
    <text evidence="8">The sequence shown here is derived from an EMBL/GenBank/DDBJ whole genome shotgun (WGS) entry which is preliminary data.</text>
</comment>
<evidence type="ECO:0000259" key="7">
    <source>
        <dbReference type="Pfam" id="PF16198"/>
    </source>
</evidence>
<evidence type="ECO:0000256" key="1">
    <source>
        <dbReference type="ARBA" id="ARBA00000385"/>
    </source>
</evidence>
<dbReference type="InterPro" id="IPR020103">
    <property type="entry name" value="PsdUridine_synth_cat_dom_sf"/>
</dbReference>
<dbReference type="Gene3D" id="3.30.2350.10">
    <property type="entry name" value="Pseudouridine synthase"/>
    <property type="match status" value="1"/>
</dbReference>